<keyword evidence="8" id="KW-1185">Reference proteome</keyword>
<dbReference type="eggNOG" id="COG0861">
    <property type="taxonomic scope" value="Bacteria"/>
</dbReference>
<feature type="transmembrane region" description="Helical" evidence="6">
    <location>
        <begin position="44"/>
        <end position="66"/>
    </location>
</feature>
<accession>I0KCX8</accession>
<feature type="transmembrane region" description="Helical" evidence="6">
    <location>
        <begin position="114"/>
        <end position="136"/>
    </location>
</feature>
<gene>
    <name evidence="7" type="ORF">FAES_3980</name>
</gene>
<name>I0KCX8_9BACT</name>
<evidence type="ECO:0000256" key="4">
    <source>
        <dbReference type="ARBA" id="ARBA00022989"/>
    </source>
</evidence>
<evidence type="ECO:0000256" key="3">
    <source>
        <dbReference type="ARBA" id="ARBA00022692"/>
    </source>
</evidence>
<feature type="transmembrane region" description="Helical" evidence="6">
    <location>
        <begin position="6"/>
        <end position="32"/>
    </location>
</feature>
<comment type="similarity">
    <text evidence="2">Belongs to the TerC family.</text>
</comment>
<feature type="transmembrane region" description="Helical" evidence="6">
    <location>
        <begin position="156"/>
        <end position="178"/>
    </location>
</feature>
<dbReference type="HOGENOM" id="CLU_820732_0_0_10"/>
<dbReference type="PANTHER" id="PTHR30238">
    <property type="entry name" value="MEMBRANE BOUND PREDICTED REDOX MODULATOR"/>
    <property type="match status" value="1"/>
</dbReference>
<feature type="transmembrane region" description="Helical" evidence="6">
    <location>
        <begin position="190"/>
        <end position="212"/>
    </location>
</feature>
<feature type="transmembrane region" description="Helical" evidence="6">
    <location>
        <begin position="72"/>
        <end position="93"/>
    </location>
</feature>
<dbReference type="Pfam" id="PF03741">
    <property type="entry name" value="TerC"/>
    <property type="match status" value="1"/>
</dbReference>
<evidence type="ECO:0000256" key="2">
    <source>
        <dbReference type="ARBA" id="ARBA00007511"/>
    </source>
</evidence>
<keyword evidence="4 6" id="KW-1133">Transmembrane helix</keyword>
<dbReference type="AlphaFoldDB" id="I0KCX8"/>
<dbReference type="KEGG" id="fae:FAES_3980"/>
<protein>
    <submittedName>
        <fullName evidence="7">Putative membrane protein yceF</fullName>
    </submittedName>
</protein>
<dbReference type="RefSeq" id="WP_015333080.1">
    <property type="nucleotide sequence ID" value="NC_020054.1"/>
</dbReference>
<evidence type="ECO:0000313" key="8">
    <source>
        <dbReference type="Proteomes" id="UP000011058"/>
    </source>
</evidence>
<evidence type="ECO:0000256" key="1">
    <source>
        <dbReference type="ARBA" id="ARBA00004141"/>
    </source>
</evidence>
<keyword evidence="3 6" id="KW-0812">Transmembrane</keyword>
<dbReference type="OrthoDB" id="9806211at2"/>
<keyword evidence="5 6" id="KW-0472">Membrane</keyword>
<dbReference type="InterPro" id="IPR005496">
    <property type="entry name" value="Integral_membrane_TerC"/>
</dbReference>
<dbReference type="EMBL" id="HE796683">
    <property type="protein sequence ID" value="CCH01981.1"/>
    <property type="molecule type" value="Genomic_DNA"/>
</dbReference>
<dbReference type="PANTHER" id="PTHR30238:SF4">
    <property type="entry name" value="SLL1022 PROTEIN"/>
    <property type="match status" value="1"/>
</dbReference>
<evidence type="ECO:0000313" key="7">
    <source>
        <dbReference type="EMBL" id="CCH01981.1"/>
    </source>
</evidence>
<evidence type="ECO:0000256" key="6">
    <source>
        <dbReference type="SAM" id="Phobius"/>
    </source>
</evidence>
<evidence type="ECO:0000256" key="5">
    <source>
        <dbReference type="ARBA" id="ARBA00023136"/>
    </source>
</evidence>
<organism evidence="7 8">
    <name type="scientific">Fibrella aestuarina BUZ 2</name>
    <dbReference type="NCBI Taxonomy" id="1166018"/>
    <lineage>
        <taxon>Bacteria</taxon>
        <taxon>Pseudomonadati</taxon>
        <taxon>Bacteroidota</taxon>
        <taxon>Cytophagia</taxon>
        <taxon>Cytophagales</taxon>
        <taxon>Spirosomataceae</taxon>
        <taxon>Fibrella</taxon>
    </lineage>
</organism>
<feature type="transmembrane region" description="Helical" evidence="6">
    <location>
        <begin position="251"/>
        <end position="267"/>
    </location>
</feature>
<dbReference type="GO" id="GO:0016020">
    <property type="term" value="C:membrane"/>
    <property type="evidence" value="ECO:0007669"/>
    <property type="project" value="UniProtKB-SubCell"/>
</dbReference>
<dbReference type="Proteomes" id="UP000011058">
    <property type="component" value="Chromosome"/>
</dbReference>
<sequence length="338" mass="36997">MEVLLQIITALATVVFLEGLLSVDNALVISMIAQKARPADRNKVVNFGMIGAIGLRVIMLLFVSVIMNNPHIGGIAVLLGGVYLIPVGYKLITKQPDSTEEGEIPGWVAWLIRVLRLTVLTATITEVMFTDLVFSIDNLFAAVAMTQSIKGTLLGMPLSMICCILGVVLGILTMSRIIKYVMQLIQRYPALNQSAGVVIVLLGLKLLVSAALKLTDPEAIAHLGALGTWLATLAPRVQPYAPYLESHATDFIFSGVTLIIFLWPIVYQRYQRHTVDGENAAIIQQLRDGHLPALTGQSFSRKEAEQILDILSKRGPVEQQYYKNVVAPRVKAERTVKA</sequence>
<proteinExistence type="inferred from homology"/>
<reference evidence="7 8" key="1">
    <citation type="journal article" date="2012" name="J. Bacteriol.">
        <title>Genome Sequence of Fibrella aestuarina BUZ 2T, a Filamentous Marine Bacterium.</title>
        <authorList>
            <person name="Filippini M."/>
            <person name="Qi W."/>
            <person name="Blom J."/>
            <person name="Goesmann A."/>
            <person name="Smits T.H."/>
            <person name="Bagheri H.C."/>
        </authorList>
    </citation>
    <scope>NUCLEOTIDE SEQUENCE [LARGE SCALE GENOMIC DNA]</scope>
    <source>
        <strain evidence="8">BUZ 2T</strain>
    </source>
</reference>
<comment type="subcellular location">
    <subcellularLocation>
        <location evidence="1">Membrane</location>
        <topology evidence="1">Multi-pass membrane protein</topology>
    </subcellularLocation>
</comment>